<name>A0A4Z2IIP1_9TELE</name>
<dbReference type="EMBL" id="SRLO01000086">
    <property type="protein sequence ID" value="TNN77142.1"/>
    <property type="molecule type" value="Genomic_DNA"/>
</dbReference>
<gene>
    <name evidence="2" type="ORF">EYF80_012611</name>
</gene>
<feature type="region of interest" description="Disordered" evidence="1">
    <location>
        <begin position="49"/>
        <end position="84"/>
    </location>
</feature>
<dbReference type="AlphaFoldDB" id="A0A4Z2IIP1"/>
<proteinExistence type="predicted"/>
<organism evidence="2 3">
    <name type="scientific">Liparis tanakae</name>
    <name type="common">Tanaka's snailfish</name>
    <dbReference type="NCBI Taxonomy" id="230148"/>
    <lineage>
        <taxon>Eukaryota</taxon>
        <taxon>Metazoa</taxon>
        <taxon>Chordata</taxon>
        <taxon>Craniata</taxon>
        <taxon>Vertebrata</taxon>
        <taxon>Euteleostomi</taxon>
        <taxon>Actinopterygii</taxon>
        <taxon>Neopterygii</taxon>
        <taxon>Teleostei</taxon>
        <taxon>Neoteleostei</taxon>
        <taxon>Acanthomorphata</taxon>
        <taxon>Eupercaria</taxon>
        <taxon>Perciformes</taxon>
        <taxon>Cottioidei</taxon>
        <taxon>Cottales</taxon>
        <taxon>Liparidae</taxon>
        <taxon>Liparis</taxon>
    </lineage>
</organism>
<accession>A0A4Z2IIP1</accession>
<feature type="region of interest" description="Disordered" evidence="1">
    <location>
        <begin position="1"/>
        <end position="23"/>
    </location>
</feature>
<keyword evidence="3" id="KW-1185">Reference proteome</keyword>
<comment type="caution">
    <text evidence="2">The sequence shown here is derived from an EMBL/GenBank/DDBJ whole genome shotgun (WGS) entry which is preliminary data.</text>
</comment>
<evidence type="ECO:0000256" key="1">
    <source>
        <dbReference type="SAM" id="MobiDB-lite"/>
    </source>
</evidence>
<reference evidence="2 3" key="1">
    <citation type="submission" date="2019-03" db="EMBL/GenBank/DDBJ databases">
        <title>First draft genome of Liparis tanakae, snailfish: a comprehensive survey of snailfish specific genes.</title>
        <authorList>
            <person name="Kim W."/>
            <person name="Song I."/>
            <person name="Jeong J.-H."/>
            <person name="Kim D."/>
            <person name="Kim S."/>
            <person name="Ryu S."/>
            <person name="Song J.Y."/>
            <person name="Lee S.K."/>
        </authorList>
    </citation>
    <scope>NUCLEOTIDE SEQUENCE [LARGE SCALE GENOMIC DNA]</scope>
    <source>
        <tissue evidence="2">Muscle</tissue>
    </source>
</reference>
<dbReference type="Proteomes" id="UP000314294">
    <property type="component" value="Unassembled WGS sequence"/>
</dbReference>
<evidence type="ECO:0000313" key="3">
    <source>
        <dbReference type="Proteomes" id="UP000314294"/>
    </source>
</evidence>
<protein>
    <submittedName>
        <fullName evidence="2">Uncharacterized protein</fullName>
    </submittedName>
</protein>
<feature type="compositionally biased region" description="Basic and acidic residues" evidence="1">
    <location>
        <begin position="49"/>
        <end position="70"/>
    </location>
</feature>
<evidence type="ECO:0000313" key="2">
    <source>
        <dbReference type="EMBL" id="TNN77142.1"/>
    </source>
</evidence>
<sequence length="99" mass="11012">MLELGASSMAAISMPGQRDVDNMHSRSDILDLAECRSNMPHALQMFAERVRQPPRSDLRPYRRMDVRRGEGSPPPPPAQDWSVGACFEVCERDAGPDST</sequence>